<evidence type="ECO:0000256" key="3">
    <source>
        <dbReference type="ARBA" id="ARBA00022829"/>
    </source>
</evidence>
<dbReference type="GO" id="GO:0051304">
    <property type="term" value="P:chromosome separation"/>
    <property type="evidence" value="ECO:0007669"/>
    <property type="project" value="InterPro"/>
</dbReference>
<dbReference type="Pfam" id="PF04079">
    <property type="entry name" value="SMC_ScpB"/>
    <property type="match status" value="1"/>
</dbReference>
<keyword evidence="3" id="KW-0159">Chromosome partition</keyword>
<name>A0AAU8AA44_9FIRM</name>
<dbReference type="InterPro" id="IPR036390">
    <property type="entry name" value="WH_DNA-bd_sf"/>
</dbReference>
<keyword evidence="4" id="KW-0131">Cell cycle</keyword>
<evidence type="ECO:0000256" key="1">
    <source>
        <dbReference type="ARBA" id="ARBA00022490"/>
    </source>
</evidence>
<evidence type="ECO:0000256" key="4">
    <source>
        <dbReference type="ARBA" id="ARBA00023306"/>
    </source>
</evidence>
<accession>A0AAU8AA44</accession>
<sequence>MTKNEIAGIITAALFVAGDAIEISAFAQLLEIDRDELDKILQELIEEKENLGDGLLLTRVGDKVQLCTNAKYAEKIRALLAPDEHTSLSKSVLETLSIVAYKQPVTRAEIDEIRGVRSNYAVATLVEKGLIRAVGKKDVLGHPLLFATTDEFLRHFGISSIAELPEIDFEEIEKNSLV</sequence>
<keyword evidence="1" id="KW-0963">Cytoplasm</keyword>
<dbReference type="AlphaFoldDB" id="A0AAU8AA44"/>
<dbReference type="GO" id="GO:0051301">
    <property type="term" value="P:cell division"/>
    <property type="evidence" value="ECO:0007669"/>
    <property type="project" value="UniProtKB-KW"/>
</dbReference>
<keyword evidence="2" id="KW-0132">Cell division</keyword>
<evidence type="ECO:0000313" key="5">
    <source>
        <dbReference type="EMBL" id="XCC62646.1"/>
    </source>
</evidence>
<reference evidence="5" key="1">
    <citation type="submission" date="2023-02" db="EMBL/GenBank/DDBJ databases">
        <title>Gut commensal Christensenella minuta modulates host metabolism via a new class of secondary bile acids.</title>
        <authorList>
            <person name="Liu C."/>
        </authorList>
    </citation>
    <scope>NUCLEOTIDE SEQUENCE</scope>
    <source>
        <strain evidence="5">CA70</strain>
    </source>
</reference>
<dbReference type="EMBL" id="CP117826">
    <property type="protein sequence ID" value="XCC62646.1"/>
    <property type="molecule type" value="Genomic_DNA"/>
</dbReference>
<dbReference type="PIRSF" id="PIRSF019345">
    <property type="entry name" value="ScpB"/>
    <property type="match status" value="1"/>
</dbReference>
<dbReference type="PANTHER" id="PTHR34298">
    <property type="entry name" value="SEGREGATION AND CONDENSATION PROTEIN B"/>
    <property type="match status" value="1"/>
</dbReference>
<dbReference type="NCBIfam" id="TIGR00281">
    <property type="entry name" value="SMC-Scp complex subunit ScpB"/>
    <property type="match status" value="1"/>
</dbReference>
<organism evidence="5">
    <name type="scientific">Christensenella massiliensis</name>
    <dbReference type="NCBI Taxonomy" id="1805714"/>
    <lineage>
        <taxon>Bacteria</taxon>
        <taxon>Bacillati</taxon>
        <taxon>Bacillota</taxon>
        <taxon>Clostridia</taxon>
        <taxon>Christensenellales</taxon>
        <taxon>Christensenellaceae</taxon>
        <taxon>Christensenella</taxon>
    </lineage>
</organism>
<evidence type="ECO:0000256" key="2">
    <source>
        <dbReference type="ARBA" id="ARBA00022618"/>
    </source>
</evidence>
<dbReference type="RefSeq" id="WP_353423659.1">
    <property type="nucleotide sequence ID" value="NZ_CP117826.1"/>
</dbReference>
<dbReference type="SUPFAM" id="SSF46785">
    <property type="entry name" value="Winged helix' DNA-binding domain"/>
    <property type="match status" value="2"/>
</dbReference>
<protein>
    <submittedName>
        <fullName evidence="5">SMC-Scp complex subunit ScpB</fullName>
    </submittedName>
</protein>
<dbReference type="PANTHER" id="PTHR34298:SF2">
    <property type="entry name" value="SEGREGATION AND CONDENSATION PROTEIN B"/>
    <property type="match status" value="1"/>
</dbReference>
<gene>
    <name evidence="5" type="primary">scpB</name>
    <name evidence="5" type="ORF">PUP29_01580</name>
</gene>
<proteinExistence type="predicted"/>
<dbReference type="Gene3D" id="1.10.10.10">
    <property type="entry name" value="Winged helix-like DNA-binding domain superfamily/Winged helix DNA-binding domain"/>
    <property type="match status" value="2"/>
</dbReference>
<dbReference type="InterPro" id="IPR005234">
    <property type="entry name" value="ScpB_csome_segregation"/>
</dbReference>
<dbReference type="InterPro" id="IPR036388">
    <property type="entry name" value="WH-like_DNA-bd_sf"/>
</dbReference>